<gene>
    <name evidence="1" type="ORF">BYL167_LOCUS30481</name>
    <name evidence="2" type="ORF">GIL414_LOCUS61941</name>
</gene>
<sequence>MMKYRFGKLSEITAKQKDLEVLRITTSRADFSGFKIRFLPANIEL</sequence>
<dbReference type="EMBL" id="CAJOBH010050047">
    <property type="protein sequence ID" value="CAF4374786.1"/>
    <property type="molecule type" value="Genomic_DNA"/>
</dbReference>
<comment type="caution">
    <text evidence="2">The sequence shown here is derived from an EMBL/GenBank/DDBJ whole genome shotgun (WGS) entry which is preliminary data.</text>
</comment>
<dbReference type="AlphaFoldDB" id="A0A8S3EUF9"/>
<dbReference type="Proteomes" id="UP000681967">
    <property type="component" value="Unassembled WGS sequence"/>
</dbReference>
<evidence type="ECO:0000313" key="1">
    <source>
        <dbReference type="EMBL" id="CAF4374786.1"/>
    </source>
</evidence>
<proteinExistence type="predicted"/>
<dbReference type="Proteomes" id="UP000681720">
    <property type="component" value="Unassembled WGS sequence"/>
</dbReference>
<reference evidence="2" key="1">
    <citation type="submission" date="2021-02" db="EMBL/GenBank/DDBJ databases">
        <authorList>
            <person name="Nowell W R."/>
        </authorList>
    </citation>
    <scope>NUCLEOTIDE SEQUENCE</scope>
</reference>
<feature type="non-terminal residue" evidence="2">
    <location>
        <position position="45"/>
    </location>
</feature>
<accession>A0A8S3EUF9</accession>
<dbReference type="EMBL" id="CAJOBJ010246188">
    <property type="protein sequence ID" value="CAF5085482.1"/>
    <property type="molecule type" value="Genomic_DNA"/>
</dbReference>
<protein>
    <submittedName>
        <fullName evidence="2">Uncharacterized protein</fullName>
    </submittedName>
</protein>
<feature type="non-terminal residue" evidence="2">
    <location>
        <position position="1"/>
    </location>
</feature>
<name>A0A8S3EUF9_9BILA</name>
<evidence type="ECO:0000313" key="2">
    <source>
        <dbReference type="EMBL" id="CAF5085482.1"/>
    </source>
</evidence>
<organism evidence="2 3">
    <name type="scientific">Rotaria magnacalcarata</name>
    <dbReference type="NCBI Taxonomy" id="392030"/>
    <lineage>
        <taxon>Eukaryota</taxon>
        <taxon>Metazoa</taxon>
        <taxon>Spiralia</taxon>
        <taxon>Gnathifera</taxon>
        <taxon>Rotifera</taxon>
        <taxon>Eurotatoria</taxon>
        <taxon>Bdelloidea</taxon>
        <taxon>Philodinida</taxon>
        <taxon>Philodinidae</taxon>
        <taxon>Rotaria</taxon>
    </lineage>
</organism>
<evidence type="ECO:0000313" key="3">
    <source>
        <dbReference type="Proteomes" id="UP000681720"/>
    </source>
</evidence>